<proteinExistence type="predicted"/>
<dbReference type="AlphaFoldDB" id="A0A9X3X8E2"/>
<reference evidence="1 2" key="1">
    <citation type="submission" date="2021-04" db="EMBL/GenBank/DDBJ databases">
        <title>Genome analysis of Polyangium sp.</title>
        <authorList>
            <person name="Li Y."/>
            <person name="Wang J."/>
        </authorList>
    </citation>
    <scope>NUCLEOTIDE SEQUENCE [LARGE SCALE GENOMIC DNA]</scope>
    <source>
        <strain evidence="1 2">SDU14</strain>
    </source>
</reference>
<evidence type="ECO:0000313" key="2">
    <source>
        <dbReference type="Proteomes" id="UP001151081"/>
    </source>
</evidence>
<evidence type="ECO:0000313" key="1">
    <source>
        <dbReference type="EMBL" id="MDC3983366.1"/>
    </source>
</evidence>
<dbReference type="RefSeq" id="WP_272423521.1">
    <property type="nucleotide sequence ID" value="NZ_JAGTJJ010000013.1"/>
</dbReference>
<gene>
    <name evidence="1" type="ORF">KEG57_22845</name>
</gene>
<organism evidence="1 2">
    <name type="scientific">Polyangium jinanense</name>
    <dbReference type="NCBI Taxonomy" id="2829994"/>
    <lineage>
        <taxon>Bacteria</taxon>
        <taxon>Pseudomonadati</taxon>
        <taxon>Myxococcota</taxon>
        <taxon>Polyangia</taxon>
        <taxon>Polyangiales</taxon>
        <taxon>Polyangiaceae</taxon>
        <taxon>Polyangium</taxon>
    </lineage>
</organism>
<sequence length="110" mass="12671">MAVLYEDKHVVCDEDALTIKRYYFPLGKKRIPYADIRRVDEKRMGLLTGELRIWGMGLTPIWFHLDMARPGKDRCIVIDRGGFVKIALTPDDHETVLALLRERTGRSQAA</sequence>
<name>A0A9X3X8E2_9BACT</name>
<dbReference type="EMBL" id="JAGTJJ010000013">
    <property type="protein sequence ID" value="MDC3983366.1"/>
    <property type="molecule type" value="Genomic_DNA"/>
</dbReference>
<comment type="caution">
    <text evidence="1">The sequence shown here is derived from an EMBL/GenBank/DDBJ whole genome shotgun (WGS) entry which is preliminary data.</text>
</comment>
<keyword evidence="2" id="KW-1185">Reference proteome</keyword>
<dbReference type="Proteomes" id="UP001151081">
    <property type="component" value="Unassembled WGS sequence"/>
</dbReference>
<protein>
    <recommendedName>
        <fullName evidence="3">Bacterial Pleckstrin homology domain-containing protein</fullName>
    </recommendedName>
</protein>
<evidence type="ECO:0008006" key="3">
    <source>
        <dbReference type="Google" id="ProtNLM"/>
    </source>
</evidence>
<accession>A0A9X3X8E2</accession>